<name>A0A7J8XMH0_GOSAI</name>
<keyword evidence="2" id="KW-1185">Reference proteome</keyword>
<evidence type="ECO:0000313" key="2">
    <source>
        <dbReference type="Proteomes" id="UP000593577"/>
    </source>
</evidence>
<evidence type="ECO:0000313" key="1">
    <source>
        <dbReference type="EMBL" id="MBA0688104.1"/>
    </source>
</evidence>
<comment type="caution">
    <text evidence="1">The sequence shown here is derived from an EMBL/GenBank/DDBJ whole genome shotgun (WGS) entry which is preliminary data.</text>
</comment>
<dbReference type="Proteomes" id="UP000593577">
    <property type="component" value="Unassembled WGS sequence"/>
</dbReference>
<sequence length="159" mass="18226">MKESCPEITKLKSKTIEIEKQDDSSVEAKMENEDFGSWMVVKQKSHRYNRKEKSNGKKGINFDDYNVGFMFRLFVKDGESLKEGHSHIGVIKVNLSFSSFSSIFKAKEPEAKPTEKGKVLLEVVGFLYMAKGWLFKLEETGQPVGQVDIMVELQRRVHC</sequence>
<proteinExistence type="predicted"/>
<dbReference type="AlphaFoldDB" id="A0A7J8XMH0"/>
<protein>
    <submittedName>
        <fullName evidence="1">Uncharacterized protein</fullName>
    </submittedName>
</protein>
<gene>
    <name evidence="1" type="ORF">Goari_005911</name>
</gene>
<reference evidence="1 2" key="1">
    <citation type="journal article" date="2019" name="Genome Biol. Evol.">
        <title>Insights into the evolution of the New World diploid cottons (Gossypium, subgenus Houzingenia) based on genome sequencing.</title>
        <authorList>
            <person name="Grover C.E."/>
            <person name="Arick M.A. 2nd"/>
            <person name="Thrash A."/>
            <person name="Conover J.L."/>
            <person name="Sanders W.S."/>
            <person name="Peterson D.G."/>
            <person name="Frelichowski J.E."/>
            <person name="Scheffler J.A."/>
            <person name="Scheffler B.E."/>
            <person name="Wendel J.F."/>
        </authorList>
    </citation>
    <scope>NUCLEOTIDE SEQUENCE [LARGE SCALE GENOMIC DNA]</scope>
    <source>
        <strain evidence="1">185</strain>
        <tissue evidence="1">Leaf</tissue>
    </source>
</reference>
<organism evidence="1 2">
    <name type="scientific">Gossypium aridum</name>
    <name type="common">American cotton</name>
    <name type="synonym">Erioxylum aridum</name>
    <dbReference type="NCBI Taxonomy" id="34290"/>
    <lineage>
        <taxon>Eukaryota</taxon>
        <taxon>Viridiplantae</taxon>
        <taxon>Streptophyta</taxon>
        <taxon>Embryophyta</taxon>
        <taxon>Tracheophyta</taxon>
        <taxon>Spermatophyta</taxon>
        <taxon>Magnoliopsida</taxon>
        <taxon>eudicotyledons</taxon>
        <taxon>Gunneridae</taxon>
        <taxon>Pentapetalae</taxon>
        <taxon>rosids</taxon>
        <taxon>malvids</taxon>
        <taxon>Malvales</taxon>
        <taxon>Malvaceae</taxon>
        <taxon>Malvoideae</taxon>
        <taxon>Gossypium</taxon>
    </lineage>
</organism>
<dbReference type="EMBL" id="JABFAA010000008">
    <property type="protein sequence ID" value="MBA0688104.1"/>
    <property type="molecule type" value="Genomic_DNA"/>
</dbReference>
<accession>A0A7J8XMH0</accession>